<proteinExistence type="predicted"/>
<dbReference type="HOGENOM" id="CLU_2982843_0_0_1"/>
<sequence>MTRWNDIAGKTLDTYKEPMRFSKCQSGQDRIVGEECKIAQTVHEPTKKLCTAIFTEGV</sequence>
<dbReference type="EnsemblPlants" id="PGSC0003DMT400002342">
    <property type="protein sequence ID" value="PGSC0003DMT400002342"/>
    <property type="gene ID" value="PGSC0003DMG401000895"/>
</dbReference>
<dbReference type="InParanoid" id="M0ZJZ0"/>
<name>M0ZJZ0_SOLTU</name>
<dbReference type="Proteomes" id="UP000011115">
    <property type="component" value="Unassembled WGS sequence"/>
</dbReference>
<accession>M0ZJZ0</accession>
<dbReference type="PaxDb" id="4113-PGSC0003DMT400002342"/>
<keyword evidence="2" id="KW-1185">Reference proteome</keyword>
<evidence type="ECO:0000313" key="2">
    <source>
        <dbReference type="Proteomes" id="UP000011115"/>
    </source>
</evidence>
<protein>
    <submittedName>
        <fullName evidence="1">Uncharacterized protein</fullName>
    </submittedName>
</protein>
<evidence type="ECO:0000313" key="1">
    <source>
        <dbReference type="EnsemblPlants" id="PGSC0003DMT400002342"/>
    </source>
</evidence>
<reference evidence="1" key="2">
    <citation type="submission" date="2015-06" db="UniProtKB">
        <authorList>
            <consortium name="EnsemblPlants"/>
        </authorList>
    </citation>
    <scope>IDENTIFICATION</scope>
    <source>
        <strain evidence="1">DM1-3 516 R44</strain>
    </source>
</reference>
<dbReference type="AlphaFoldDB" id="M0ZJZ0"/>
<organism evidence="1 2">
    <name type="scientific">Solanum tuberosum</name>
    <name type="common">Potato</name>
    <dbReference type="NCBI Taxonomy" id="4113"/>
    <lineage>
        <taxon>Eukaryota</taxon>
        <taxon>Viridiplantae</taxon>
        <taxon>Streptophyta</taxon>
        <taxon>Embryophyta</taxon>
        <taxon>Tracheophyta</taxon>
        <taxon>Spermatophyta</taxon>
        <taxon>Magnoliopsida</taxon>
        <taxon>eudicotyledons</taxon>
        <taxon>Gunneridae</taxon>
        <taxon>Pentapetalae</taxon>
        <taxon>asterids</taxon>
        <taxon>lamiids</taxon>
        <taxon>Solanales</taxon>
        <taxon>Solanaceae</taxon>
        <taxon>Solanoideae</taxon>
        <taxon>Solaneae</taxon>
        <taxon>Solanum</taxon>
    </lineage>
</organism>
<reference evidence="2" key="1">
    <citation type="journal article" date="2011" name="Nature">
        <title>Genome sequence and analysis of the tuber crop potato.</title>
        <authorList>
            <consortium name="The Potato Genome Sequencing Consortium"/>
        </authorList>
    </citation>
    <scope>NUCLEOTIDE SEQUENCE [LARGE SCALE GENOMIC DNA]</scope>
    <source>
        <strain evidence="2">cv. DM1-3 516 R44</strain>
    </source>
</reference>
<dbReference type="Gramene" id="PGSC0003DMT400002342">
    <property type="protein sequence ID" value="PGSC0003DMT400002342"/>
    <property type="gene ID" value="PGSC0003DMG401000895"/>
</dbReference>